<evidence type="ECO:0000313" key="1">
    <source>
        <dbReference type="EMBL" id="KAJ8105031.1"/>
    </source>
</evidence>
<evidence type="ECO:0000313" key="2">
    <source>
        <dbReference type="Proteomes" id="UP001153331"/>
    </source>
</evidence>
<dbReference type="Proteomes" id="UP001153331">
    <property type="component" value="Unassembled WGS sequence"/>
</dbReference>
<gene>
    <name evidence="1" type="ORF">OPT61_g10426</name>
</gene>
<name>A0ACC2HR69_9PLEO</name>
<dbReference type="EMBL" id="JAPHNI010001685">
    <property type="protein sequence ID" value="KAJ8105031.1"/>
    <property type="molecule type" value="Genomic_DNA"/>
</dbReference>
<sequence>MSDRRHALEAENAVRGDVAIATESFLVKLSEPLLVFLVGWGKHDIGQAANGSTERPESTKGLSINNADMSIY</sequence>
<accession>A0ACC2HR69</accession>
<reference evidence="1" key="1">
    <citation type="submission" date="2022-11" db="EMBL/GenBank/DDBJ databases">
        <title>Genome Sequence of Boeremia exigua.</title>
        <authorList>
            <person name="Buettner E."/>
        </authorList>
    </citation>
    <scope>NUCLEOTIDE SEQUENCE</scope>
    <source>
        <strain evidence="1">CU02</strain>
    </source>
</reference>
<proteinExistence type="predicted"/>
<keyword evidence="2" id="KW-1185">Reference proteome</keyword>
<organism evidence="1 2">
    <name type="scientific">Boeremia exigua</name>
    <dbReference type="NCBI Taxonomy" id="749465"/>
    <lineage>
        <taxon>Eukaryota</taxon>
        <taxon>Fungi</taxon>
        <taxon>Dikarya</taxon>
        <taxon>Ascomycota</taxon>
        <taxon>Pezizomycotina</taxon>
        <taxon>Dothideomycetes</taxon>
        <taxon>Pleosporomycetidae</taxon>
        <taxon>Pleosporales</taxon>
        <taxon>Pleosporineae</taxon>
        <taxon>Didymellaceae</taxon>
        <taxon>Boeremia</taxon>
    </lineage>
</organism>
<protein>
    <submittedName>
        <fullName evidence="1">Uncharacterized protein</fullName>
    </submittedName>
</protein>
<comment type="caution">
    <text evidence="1">The sequence shown here is derived from an EMBL/GenBank/DDBJ whole genome shotgun (WGS) entry which is preliminary data.</text>
</comment>